<keyword evidence="4" id="KW-1003">Cell membrane</keyword>
<keyword evidence="3" id="KW-0813">Transport</keyword>
<sequence length="453" mass="48957">MTDAISIAPTQPDDPEDRRRRILAIVGSSSGNLVEWYDFYCYAFFALYFAPVFFPASDGTSQLLKSAAVFAVGFFMRPIGGWLFGRLADRLGRRTSMMISVLMMCGGSLAIAVLPTYATVGAAAPVLLLIARMIQGLSVGGEYGTSATYMSEVATKGSRGFYASFQYVTLIGGQLLASLVLIILQTFMTKQELMDYGWRIPFVIGALAALVALFLRSSLTETATKKDLESKESGTFSALFKHWRAFAVVVAYTAGGSLSFYTFTTYMQKYLVNSAHIETVTASRIMTACLLVYMLIQPIFGWLSDIIGRKANMLLYSGLGTLMVVPLMTAIGTTTDPYASFGLIMIGMAVISFYTGISGIVKAELFPTHVRALGVGLSYAVANSLFGGTAEAVALFLKEQGMESSFFWYVTIMLGIGFVASMIMPNPKKHGYLDGDGTVEEALGHKPAKVAVA</sequence>
<dbReference type="RefSeq" id="WP_147045346.1">
    <property type="nucleotide sequence ID" value="NZ_BJZV01000003.1"/>
</dbReference>
<evidence type="ECO:0000256" key="9">
    <source>
        <dbReference type="ARBA" id="ARBA00023136"/>
    </source>
</evidence>
<dbReference type="Proteomes" id="UP000321750">
    <property type="component" value="Unassembled WGS sequence"/>
</dbReference>
<dbReference type="InterPro" id="IPR005829">
    <property type="entry name" value="Sugar_transporter_CS"/>
</dbReference>
<feature type="transmembrane region" description="Helical" evidence="12">
    <location>
        <begin position="63"/>
        <end position="84"/>
    </location>
</feature>
<feature type="transmembrane region" description="Helical" evidence="12">
    <location>
        <begin position="120"/>
        <end position="140"/>
    </location>
</feature>
<dbReference type="PROSITE" id="PS00217">
    <property type="entry name" value="SUGAR_TRANSPORT_2"/>
    <property type="match status" value="1"/>
</dbReference>
<evidence type="ECO:0000256" key="12">
    <source>
        <dbReference type="SAM" id="Phobius"/>
    </source>
</evidence>
<accession>A0A512JGD1</accession>
<dbReference type="Pfam" id="PF07690">
    <property type="entry name" value="MFS_1"/>
    <property type="match status" value="1"/>
</dbReference>
<dbReference type="InterPro" id="IPR011701">
    <property type="entry name" value="MFS"/>
</dbReference>
<feature type="transmembrane region" description="Helical" evidence="12">
    <location>
        <begin position="283"/>
        <end position="302"/>
    </location>
</feature>
<gene>
    <name evidence="14" type="primary">pcaT</name>
    <name evidence="14" type="ORF">MGN01_08530</name>
</gene>
<evidence type="ECO:0000256" key="11">
    <source>
        <dbReference type="ARBA" id="ARBA00069296"/>
    </source>
</evidence>
<evidence type="ECO:0000313" key="14">
    <source>
        <dbReference type="EMBL" id="GEP09008.1"/>
    </source>
</evidence>
<evidence type="ECO:0000256" key="4">
    <source>
        <dbReference type="ARBA" id="ARBA00022475"/>
    </source>
</evidence>
<dbReference type="FunFam" id="1.20.1250.20:FF:000095">
    <property type="entry name" value="Alpha-ketoglutarate permease"/>
    <property type="match status" value="1"/>
</dbReference>
<evidence type="ECO:0000256" key="2">
    <source>
        <dbReference type="ARBA" id="ARBA00008240"/>
    </source>
</evidence>
<comment type="caution">
    <text evidence="14">The sequence shown here is derived from an EMBL/GenBank/DDBJ whole genome shotgun (WGS) entry which is preliminary data.</text>
</comment>
<keyword evidence="5" id="KW-0997">Cell inner membrane</keyword>
<feature type="transmembrane region" description="Helical" evidence="12">
    <location>
        <begin position="314"/>
        <end position="332"/>
    </location>
</feature>
<keyword evidence="9 12" id="KW-0472">Membrane</keyword>
<dbReference type="GO" id="GO:0015293">
    <property type="term" value="F:symporter activity"/>
    <property type="evidence" value="ECO:0007669"/>
    <property type="project" value="UniProtKB-KW"/>
</dbReference>
<keyword evidence="7" id="KW-0769">Symport</keyword>
<evidence type="ECO:0000259" key="13">
    <source>
        <dbReference type="PROSITE" id="PS50850"/>
    </source>
</evidence>
<feature type="transmembrane region" description="Helical" evidence="12">
    <location>
        <begin position="39"/>
        <end position="57"/>
    </location>
</feature>
<evidence type="ECO:0000256" key="8">
    <source>
        <dbReference type="ARBA" id="ARBA00022989"/>
    </source>
</evidence>
<feature type="transmembrane region" description="Helical" evidence="12">
    <location>
        <begin position="245"/>
        <end position="263"/>
    </location>
</feature>
<keyword evidence="6 12" id="KW-0812">Transmembrane</keyword>
<organism evidence="14 15">
    <name type="scientific">Methylobacterium gnaphalii</name>
    <dbReference type="NCBI Taxonomy" id="1010610"/>
    <lineage>
        <taxon>Bacteria</taxon>
        <taxon>Pseudomonadati</taxon>
        <taxon>Pseudomonadota</taxon>
        <taxon>Alphaproteobacteria</taxon>
        <taxon>Hyphomicrobiales</taxon>
        <taxon>Methylobacteriaceae</taxon>
        <taxon>Methylobacterium</taxon>
    </lineage>
</organism>
<evidence type="ECO:0000256" key="10">
    <source>
        <dbReference type="ARBA" id="ARBA00058957"/>
    </source>
</evidence>
<dbReference type="NCBIfam" id="NF007710">
    <property type="entry name" value="PRK10406.1"/>
    <property type="match status" value="1"/>
</dbReference>
<dbReference type="InterPro" id="IPR051084">
    <property type="entry name" value="H+-coupled_symporters"/>
</dbReference>
<evidence type="ECO:0000256" key="6">
    <source>
        <dbReference type="ARBA" id="ARBA00022692"/>
    </source>
</evidence>
<feature type="domain" description="Major facilitator superfamily (MFS) profile" evidence="13">
    <location>
        <begin position="24"/>
        <end position="429"/>
    </location>
</feature>
<dbReference type="PROSITE" id="PS50850">
    <property type="entry name" value="MFS"/>
    <property type="match status" value="1"/>
</dbReference>
<dbReference type="InterPro" id="IPR036259">
    <property type="entry name" value="MFS_trans_sf"/>
</dbReference>
<evidence type="ECO:0000256" key="1">
    <source>
        <dbReference type="ARBA" id="ARBA00004429"/>
    </source>
</evidence>
<evidence type="ECO:0000313" key="15">
    <source>
        <dbReference type="Proteomes" id="UP000321750"/>
    </source>
</evidence>
<dbReference type="AlphaFoldDB" id="A0A512JGD1"/>
<comment type="function">
    <text evidence="10">Uptake of alpha-ketoglutarate across the boundary membrane with the concomitant import of a cation (symport system).</text>
</comment>
<feature type="transmembrane region" description="Helical" evidence="12">
    <location>
        <begin position="338"/>
        <end position="361"/>
    </location>
</feature>
<keyword evidence="15" id="KW-1185">Reference proteome</keyword>
<dbReference type="GO" id="GO:0005886">
    <property type="term" value="C:plasma membrane"/>
    <property type="evidence" value="ECO:0007669"/>
    <property type="project" value="UniProtKB-SubCell"/>
</dbReference>
<dbReference type="InterPro" id="IPR020846">
    <property type="entry name" value="MFS_dom"/>
</dbReference>
<evidence type="ECO:0000256" key="5">
    <source>
        <dbReference type="ARBA" id="ARBA00022519"/>
    </source>
</evidence>
<proteinExistence type="inferred from homology"/>
<comment type="similarity">
    <text evidence="2">Belongs to the major facilitator superfamily. Metabolite:H+ Symporter (MHS) family (TC 2.A.1.6) family.</text>
</comment>
<feature type="transmembrane region" description="Helical" evidence="12">
    <location>
        <begin position="406"/>
        <end position="424"/>
    </location>
</feature>
<dbReference type="Gene3D" id="1.20.1250.20">
    <property type="entry name" value="MFS general substrate transporter like domains"/>
    <property type="match status" value="1"/>
</dbReference>
<evidence type="ECO:0000256" key="7">
    <source>
        <dbReference type="ARBA" id="ARBA00022847"/>
    </source>
</evidence>
<dbReference type="PANTHER" id="PTHR43528:SF1">
    <property type="entry name" value="ALPHA-KETOGLUTARATE PERMEASE"/>
    <property type="match status" value="1"/>
</dbReference>
<feature type="transmembrane region" description="Helical" evidence="12">
    <location>
        <begin position="161"/>
        <end position="184"/>
    </location>
</feature>
<dbReference type="PANTHER" id="PTHR43528">
    <property type="entry name" value="ALPHA-KETOGLUTARATE PERMEASE"/>
    <property type="match status" value="1"/>
</dbReference>
<protein>
    <recommendedName>
        <fullName evidence="11">Alpha-ketoglutarate permease</fullName>
    </recommendedName>
</protein>
<dbReference type="OrthoDB" id="9783227at2"/>
<evidence type="ECO:0000256" key="3">
    <source>
        <dbReference type="ARBA" id="ARBA00022448"/>
    </source>
</evidence>
<reference evidence="14 15" key="1">
    <citation type="submission" date="2019-07" db="EMBL/GenBank/DDBJ databases">
        <title>Whole genome shotgun sequence of Methylobacterium gnaphalii NBRC 107716.</title>
        <authorList>
            <person name="Hosoyama A."/>
            <person name="Uohara A."/>
            <person name="Ohji S."/>
            <person name="Ichikawa N."/>
        </authorList>
    </citation>
    <scope>NUCLEOTIDE SEQUENCE [LARGE SCALE GENOMIC DNA]</scope>
    <source>
        <strain evidence="14 15">NBRC 107716</strain>
    </source>
</reference>
<dbReference type="EMBL" id="BJZV01000003">
    <property type="protein sequence ID" value="GEP09008.1"/>
    <property type="molecule type" value="Genomic_DNA"/>
</dbReference>
<feature type="transmembrane region" description="Helical" evidence="12">
    <location>
        <begin position="373"/>
        <end position="394"/>
    </location>
</feature>
<dbReference type="SUPFAM" id="SSF103473">
    <property type="entry name" value="MFS general substrate transporter"/>
    <property type="match status" value="1"/>
</dbReference>
<comment type="subcellular location">
    <subcellularLocation>
        <location evidence="1">Cell inner membrane</location>
        <topology evidence="1">Multi-pass membrane protein</topology>
    </subcellularLocation>
</comment>
<feature type="transmembrane region" description="Helical" evidence="12">
    <location>
        <begin position="196"/>
        <end position="215"/>
    </location>
</feature>
<keyword evidence="8 12" id="KW-1133">Transmembrane helix</keyword>
<name>A0A512JGD1_9HYPH</name>
<dbReference type="CDD" id="cd17367">
    <property type="entry name" value="MFS_KgtP"/>
    <property type="match status" value="1"/>
</dbReference>